<name>A0AAN1WH31_9GAMM</name>
<accession>A0AAN1WH31</accession>
<dbReference type="PRINTS" id="PR00413">
    <property type="entry name" value="HADHALOGNASE"/>
</dbReference>
<dbReference type="InterPro" id="IPR006439">
    <property type="entry name" value="HAD-SF_hydro_IA"/>
</dbReference>
<dbReference type="Proteomes" id="UP001320119">
    <property type="component" value="Chromosome"/>
</dbReference>
<gene>
    <name evidence="1" type="ORF">MARGE09_P1692</name>
</gene>
<dbReference type="KEGG" id="marq:MARGE09_P1692"/>
<protein>
    <recommendedName>
        <fullName evidence="3">HAD family phosphatase</fullName>
    </recommendedName>
</protein>
<dbReference type="RefSeq" id="WP_236986959.1">
    <property type="nucleotide sequence ID" value="NZ_AP023086.1"/>
</dbReference>
<dbReference type="Gene3D" id="3.40.50.1000">
    <property type="entry name" value="HAD superfamily/HAD-like"/>
    <property type="match status" value="1"/>
</dbReference>
<dbReference type="AlphaFoldDB" id="A0AAN1WH31"/>
<evidence type="ECO:0008006" key="3">
    <source>
        <dbReference type="Google" id="ProtNLM"/>
    </source>
</evidence>
<dbReference type="InterPro" id="IPR041492">
    <property type="entry name" value="HAD_2"/>
</dbReference>
<evidence type="ECO:0000313" key="1">
    <source>
        <dbReference type="EMBL" id="BCD97491.1"/>
    </source>
</evidence>
<evidence type="ECO:0000313" key="2">
    <source>
        <dbReference type="Proteomes" id="UP001320119"/>
    </source>
</evidence>
<dbReference type="InterPro" id="IPR023214">
    <property type="entry name" value="HAD_sf"/>
</dbReference>
<keyword evidence="2" id="KW-1185">Reference proteome</keyword>
<dbReference type="PANTHER" id="PTHR18901">
    <property type="entry name" value="2-DEOXYGLUCOSE-6-PHOSPHATE PHOSPHATASE 2"/>
    <property type="match status" value="1"/>
</dbReference>
<dbReference type="SFLD" id="SFLDG01129">
    <property type="entry name" value="C1.5:_HAD__Beta-PGM__Phosphata"/>
    <property type="match status" value="1"/>
</dbReference>
<proteinExistence type="predicted"/>
<dbReference type="Pfam" id="PF13419">
    <property type="entry name" value="HAD_2"/>
    <property type="match status" value="1"/>
</dbReference>
<sequence>MTNPPMLTIKAVIFDHDGTLVDSEGVHCACWNSVLHTYQQQLSYTSYCADYNGLPTLETAQRIQQKFALPISASALYELKIAALNQHLASQPFPLLPGALEALIHLAQQKFPLAIASGANRKEVLHSVAAHKLAPYFTAISTKNDVSNSKPSPDVYLHAAAQIGIEPQYCLAIEDSDTGEQSAIAAGMPCIRLTSTPNNKAQPYPQFKTLKDALPWLQQLKPAN</sequence>
<dbReference type="Gene3D" id="1.10.150.240">
    <property type="entry name" value="Putative phosphatase, domain 2"/>
    <property type="match status" value="1"/>
</dbReference>
<organism evidence="1 2">
    <name type="scientific">Marinagarivorans cellulosilyticus</name>
    <dbReference type="NCBI Taxonomy" id="2721545"/>
    <lineage>
        <taxon>Bacteria</taxon>
        <taxon>Pseudomonadati</taxon>
        <taxon>Pseudomonadota</taxon>
        <taxon>Gammaproteobacteria</taxon>
        <taxon>Cellvibrionales</taxon>
        <taxon>Cellvibrionaceae</taxon>
        <taxon>Marinagarivorans</taxon>
    </lineage>
</organism>
<dbReference type="NCBIfam" id="TIGR01509">
    <property type="entry name" value="HAD-SF-IA-v3"/>
    <property type="match status" value="1"/>
</dbReference>
<dbReference type="SFLD" id="SFLDS00003">
    <property type="entry name" value="Haloacid_Dehalogenase"/>
    <property type="match status" value="1"/>
</dbReference>
<dbReference type="SFLD" id="SFLDG01135">
    <property type="entry name" value="C1.5.6:_HAD__Beta-PGM__Phospha"/>
    <property type="match status" value="1"/>
</dbReference>
<dbReference type="PANTHER" id="PTHR18901:SF38">
    <property type="entry name" value="PSEUDOURIDINE-5'-PHOSPHATASE"/>
    <property type="match status" value="1"/>
</dbReference>
<dbReference type="InterPro" id="IPR023198">
    <property type="entry name" value="PGP-like_dom2"/>
</dbReference>
<dbReference type="EMBL" id="AP023086">
    <property type="protein sequence ID" value="BCD97491.1"/>
    <property type="molecule type" value="Genomic_DNA"/>
</dbReference>
<dbReference type="SUPFAM" id="SSF56784">
    <property type="entry name" value="HAD-like"/>
    <property type="match status" value="1"/>
</dbReference>
<reference evidence="1 2" key="1">
    <citation type="journal article" date="2022" name="IScience">
        <title>An ultrasensitive nanofiber-based assay for enzymatic hydrolysis and deep-sea microbial degradation of cellulose.</title>
        <authorList>
            <person name="Tsudome M."/>
            <person name="Tachioka M."/>
            <person name="Miyazaki M."/>
            <person name="Uchimura K."/>
            <person name="Tsuda M."/>
            <person name="Takaki Y."/>
            <person name="Deguchi S."/>
        </authorList>
    </citation>
    <scope>NUCLEOTIDE SEQUENCE [LARGE SCALE GENOMIC DNA]</scope>
    <source>
        <strain evidence="1 2">GE09</strain>
    </source>
</reference>
<dbReference type="InterPro" id="IPR036412">
    <property type="entry name" value="HAD-like_sf"/>
</dbReference>
<dbReference type="CDD" id="cd07505">
    <property type="entry name" value="HAD_BPGM-like"/>
    <property type="match status" value="1"/>
</dbReference>